<dbReference type="GO" id="GO:0140359">
    <property type="term" value="F:ABC-type transporter activity"/>
    <property type="evidence" value="ECO:0007669"/>
    <property type="project" value="InterPro"/>
</dbReference>
<dbReference type="Proteomes" id="UP001319921">
    <property type="component" value="Chromosome"/>
</dbReference>
<dbReference type="Pfam" id="PF12679">
    <property type="entry name" value="ABC2_membrane_2"/>
    <property type="match status" value="1"/>
</dbReference>
<proteinExistence type="predicted"/>
<protein>
    <submittedName>
        <fullName evidence="2">Uncharacterized protein</fullName>
    </submittedName>
</protein>
<evidence type="ECO:0000256" key="1">
    <source>
        <dbReference type="SAM" id="Phobius"/>
    </source>
</evidence>
<dbReference type="GeneID" id="68867833"/>
<keyword evidence="1" id="KW-1133">Transmembrane helix</keyword>
<dbReference type="AlphaFoldDB" id="A0AAQ4CWB1"/>
<reference evidence="2 3" key="1">
    <citation type="journal article" date="2022" name="Microbiol. Resour. Announc.">
        <title>Complete Genome Sequence of the Hyperthermophilic and Acidophilic Archaeon Saccharolobus caldissimus Strain HS-3T.</title>
        <authorList>
            <person name="Sakai H.D."/>
            <person name="Kurosawa N."/>
        </authorList>
    </citation>
    <scope>NUCLEOTIDE SEQUENCE [LARGE SCALE GENOMIC DNA]</scope>
    <source>
        <strain evidence="2 3">JCM32116</strain>
    </source>
</reference>
<feature type="transmembrane region" description="Helical" evidence="1">
    <location>
        <begin position="53"/>
        <end position="80"/>
    </location>
</feature>
<accession>A0AAQ4CWB1</accession>
<dbReference type="EMBL" id="AP025226">
    <property type="protein sequence ID" value="BDC00093.1"/>
    <property type="molecule type" value="Genomic_DNA"/>
</dbReference>
<sequence>MNWHTIFYDFKRSFLKPSVLAGILLITFLGLGILLLFVNILSSAISSPSARQIVIPAFLEFLLIGLSVFSFFFPFIIIYLTYVTFVKPRNEGSLQFILVKPITRTQLIIIRYISGALIIIISTILFTLLSAFIVEEIGHIKTNLFALMLAIIGIIISQLSFYSLTYLLGSSIRSTSTYLGISVGIYIILLVMGGVLGLFSPTADKIYSYINPLSLSSLIMYPVNPILGFKPNMYIVIISSIMWIAVPIYLSSRIYERTDYP</sequence>
<dbReference type="KEGG" id="scas:SACC_31090"/>
<keyword evidence="1" id="KW-0472">Membrane</keyword>
<gene>
    <name evidence="2" type="ORF">SACC_31090</name>
</gene>
<feature type="transmembrane region" description="Helical" evidence="1">
    <location>
        <begin position="233"/>
        <end position="250"/>
    </location>
</feature>
<feature type="transmembrane region" description="Helical" evidence="1">
    <location>
        <begin position="177"/>
        <end position="199"/>
    </location>
</feature>
<evidence type="ECO:0000313" key="3">
    <source>
        <dbReference type="Proteomes" id="UP001319921"/>
    </source>
</evidence>
<dbReference type="GO" id="GO:0005886">
    <property type="term" value="C:plasma membrane"/>
    <property type="evidence" value="ECO:0007669"/>
    <property type="project" value="UniProtKB-SubCell"/>
</dbReference>
<feature type="transmembrane region" description="Helical" evidence="1">
    <location>
        <begin position="109"/>
        <end position="132"/>
    </location>
</feature>
<feature type="transmembrane region" description="Helical" evidence="1">
    <location>
        <begin position="144"/>
        <end position="165"/>
    </location>
</feature>
<dbReference type="RefSeq" id="WP_229570761.1">
    <property type="nucleotide sequence ID" value="NZ_AP025226.1"/>
</dbReference>
<organism evidence="2 3">
    <name type="scientific">Saccharolobus caldissimus</name>
    <dbReference type="NCBI Taxonomy" id="1702097"/>
    <lineage>
        <taxon>Archaea</taxon>
        <taxon>Thermoproteota</taxon>
        <taxon>Thermoprotei</taxon>
        <taxon>Sulfolobales</taxon>
        <taxon>Sulfolobaceae</taxon>
        <taxon>Saccharolobus</taxon>
    </lineage>
</organism>
<keyword evidence="1" id="KW-0812">Transmembrane</keyword>
<name>A0AAQ4CWB1_9CREN</name>
<feature type="transmembrane region" description="Helical" evidence="1">
    <location>
        <begin position="20"/>
        <end position="41"/>
    </location>
</feature>
<keyword evidence="3" id="KW-1185">Reference proteome</keyword>
<evidence type="ECO:0000313" key="2">
    <source>
        <dbReference type="EMBL" id="BDC00093.1"/>
    </source>
</evidence>